<reference evidence="2 3" key="1">
    <citation type="journal article" date="2018" name="Int. J. Syst. Evol. Microbiol.">
        <title>Lactobacillus bambusae sp. nov., isolated from a traditional fermented Ma-bamboo shoots of Taiwan.</title>
        <authorList>
            <person name="Wang L.-T."/>
        </authorList>
    </citation>
    <scope>NUCLEOTIDE SEQUENCE [LARGE SCALE GENOMIC DNA]</scope>
    <source>
        <strain evidence="2 3">BS-W1</strain>
    </source>
</reference>
<dbReference type="Pfam" id="PF01026">
    <property type="entry name" value="TatD_DNase"/>
    <property type="match status" value="1"/>
</dbReference>
<evidence type="ECO:0000313" key="2">
    <source>
        <dbReference type="EMBL" id="PWG00474.1"/>
    </source>
</evidence>
<dbReference type="GO" id="GO:0046872">
    <property type="term" value="F:metal ion binding"/>
    <property type="evidence" value="ECO:0007669"/>
    <property type="project" value="UniProtKB-KW"/>
</dbReference>
<dbReference type="Gene3D" id="3.20.20.140">
    <property type="entry name" value="Metal-dependent hydrolases"/>
    <property type="match status" value="1"/>
</dbReference>
<name>A0A2V1MZP0_9LACO</name>
<dbReference type="GO" id="GO:0016788">
    <property type="term" value="F:hydrolase activity, acting on ester bonds"/>
    <property type="evidence" value="ECO:0007669"/>
    <property type="project" value="InterPro"/>
</dbReference>
<gene>
    <name evidence="2" type="ORF">DCM90_05990</name>
</gene>
<keyword evidence="3" id="KW-1185">Reference proteome</keyword>
<dbReference type="Proteomes" id="UP000245080">
    <property type="component" value="Unassembled WGS sequence"/>
</dbReference>
<protein>
    <submittedName>
        <fullName evidence="2">DNAase</fullName>
    </submittedName>
</protein>
<feature type="binding site" evidence="1">
    <location>
        <position position="138"/>
    </location>
    <ligand>
        <name>a divalent metal cation</name>
        <dbReference type="ChEBI" id="CHEBI:60240"/>
        <label>2</label>
    </ligand>
</feature>
<feature type="binding site" evidence="1">
    <location>
        <position position="185"/>
    </location>
    <ligand>
        <name>a divalent metal cation</name>
        <dbReference type="ChEBI" id="CHEBI:60240"/>
        <label>1</label>
    </ligand>
</feature>
<comment type="caution">
    <text evidence="2">The sequence shown here is derived from an EMBL/GenBank/DDBJ whole genome shotgun (WGS) entry which is preliminary data.</text>
</comment>
<dbReference type="InterPro" id="IPR001130">
    <property type="entry name" value="TatD-like"/>
</dbReference>
<feature type="binding site" evidence="1">
    <location>
        <position position="116"/>
    </location>
    <ligand>
        <name>a divalent metal cation</name>
        <dbReference type="ChEBI" id="CHEBI:60240"/>
        <label>2</label>
    </ligand>
</feature>
<proteinExistence type="predicted"/>
<accession>A0A2V1MZP0</accession>
<evidence type="ECO:0000313" key="3">
    <source>
        <dbReference type="Proteomes" id="UP000245080"/>
    </source>
</evidence>
<dbReference type="PANTHER" id="PTHR46124">
    <property type="entry name" value="D-AMINOACYL-TRNA DEACYLASE"/>
    <property type="match status" value="1"/>
</dbReference>
<feature type="binding site" evidence="1">
    <location>
        <position position="80"/>
    </location>
    <ligand>
        <name>a divalent metal cation</name>
        <dbReference type="ChEBI" id="CHEBI:60240"/>
        <label>1</label>
    </ligand>
</feature>
<sequence>MLLIDAHTHIETDDMVNQLQQTNSYATLNCASPVEFKRNLSWTLGYDRIKLSAGIHPWSVESVTWSAMQPIMAQVPVIGEVGLDNVWTKNSVVQQKNVFEHQLAYAREVSKPVIIHTKGLELETLKLLRKYPNTYFIHWYSSPAYVSEFLKLGCYFSIGPSFATEASVKQLIQLVPREKVLVESDGLESLAWALDQPVDINDYQPFMIKMIQTLADRHHISIDAMGQQLVANINRFWQGQP</sequence>
<dbReference type="SUPFAM" id="SSF51556">
    <property type="entry name" value="Metallo-dependent hydrolases"/>
    <property type="match status" value="1"/>
</dbReference>
<dbReference type="PANTHER" id="PTHR46124:SF2">
    <property type="entry name" value="D-AMINOACYL-TRNA DEACYLASE"/>
    <property type="match status" value="1"/>
</dbReference>
<organism evidence="2 3">
    <name type="scientific">Levilactobacillus bambusae</name>
    <dbReference type="NCBI Taxonomy" id="2024736"/>
    <lineage>
        <taxon>Bacteria</taxon>
        <taxon>Bacillati</taxon>
        <taxon>Bacillota</taxon>
        <taxon>Bacilli</taxon>
        <taxon>Lactobacillales</taxon>
        <taxon>Lactobacillaceae</taxon>
        <taxon>Levilactobacillus</taxon>
    </lineage>
</organism>
<evidence type="ECO:0000256" key="1">
    <source>
        <dbReference type="PIRSR" id="PIRSR005902-1"/>
    </source>
</evidence>
<dbReference type="InterPro" id="IPR032466">
    <property type="entry name" value="Metal_Hydrolase"/>
</dbReference>
<feature type="binding site" evidence="1">
    <location>
        <position position="9"/>
    </location>
    <ligand>
        <name>a divalent metal cation</name>
        <dbReference type="ChEBI" id="CHEBI:60240"/>
        <label>1</label>
    </ligand>
</feature>
<keyword evidence="1" id="KW-0479">Metal-binding</keyword>
<dbReference type="EMBL" id="QCXQ01000002">
    <property type="protein sequence ID" value="PWG00474.1"/>
    <property type="molecule type" value="Genomic_DNA"/>
</dbReference>
<dbReference type="RefSeq" id="WP_109250422.1">
    <property type="nucleotide sequence ID" value="NZ_QCXQ01000002.1"/>
</dbReference>
<dbReference type="OrthoDB" id="9810005at2"/>
<feature type="binding site" evidence="1">
    <location>
        <position position="7"/>
    </location>
    <ligand>
        <name>a divalent metal cation</name>
        <dbReference type="ChEBI" id="CHEBI:60240"/>
        <label>1</label>
    </ligand>
</feature>
<dbReference type="PIRSF" id="PIRSF005902">
    <property type="entry name" value="DNase_TatD"/>
    <property type="match status" value="1"/>
</dbReference>
<dbReference type="AlphaFoldDB" id="A0A2V1MZP0"/>